<evidence type="ECO:0000313" key="3">
    <source>
        <dbReference type="Proteomes" id="UP000307510"/>
    </source>
</evidence>
<organism evidence="2 3">
    <name type="scientific">Pseudomonas nitroreducens</name>
    <dbReference type="NCBI Taxonomy" id="46680"/>
    <lineage>
        <taxon>Bacteria</taxon>
        <taxon>Pseudomonadati</taxon>
        <taxon>Pseudomonadota</taxon>
        <taxon>Gammaproteobacteria</taxon>
        <taxon>Pseudomonadales</taxon>
        <taxon>Pseudomonadaceae</taxon>
        <taxon>Pseudomonas</taxon>
    </lineage>
</organism>
<keyword evidence="2" id="KW-0489">Methyltransferase</keyword>
<dbReference type="InterPro" id="IPR013217">
    <property type="entry name" value="Methyltransf_12"/>
</dbReference>
<dbReference type="InterPro" id="IPR029063">
    <property type="entry name" value="SAM-dependent_MTases_sf"/>
</dbReference>
<feature type="domain" description="Methyltransferase type 12" evidence="1">
    <location>
        <begin position="52"/>
        <end position="145"/>
    </location>
</feature>
<dbReference type="GO" id="GO:0008168">
    <property type="term" value="F:methyltransferase activity"/>
    <property type="evidence" value="ECO:0007669"/>
    <property type="project" value="UniProtKB-KW"/>
</dbReference>
<dbReference type="EMBL" id="VASG01000010">
    <property type="protein sequence ID" value="TLP69686.1"/>
    <property type="molecule type" value="Genomic_DNA"/>
</dbReference>
<proteinExistence type="predicted"/>
<dbReference type="GO" id="GO:0032259">
    <property type="term" value="P:methylation"/>
    <property type="evidence" value="ECO:0007669"/>
    <property type="project" value="UniProtKB-KW"/>
</dbReference>
<keyword evidence="2" id="KW-0808">Transferase</keyword>
<dbReference type="CDD" id="cd02440">
    <property type="entry name" value="AdoMet_MTases"/>
    <property type="match status" value="1"/>
</dbReference>
<dbReference type="Pfam" id="PF08242">
    <property type="entry name" value="Methyltransf_12"/>
    <property type="match status" value="1"/>
</dbReference>
<reference evidence="3" key="2">
    <citation type="submission" date="2019-06" db="EMBL/GenBank/DDBJ databases">
        <title>AzeR, a transcriptional regulator that responds to azelaic acid in Pseudomonas nitroreducens.</title>
        <authorList>
            <person name="Bez C."/>
            <person name="Javvadi S.G."/>
            <person name="Bertani I."/>
            <person name="Devescovi G."/>
            <person name="Studholme D.J."/>
            <person name="Geller A."/>
            <person name="Levy A."/>
            <person name="Venturi V."/>
        </authorList>
    </citation>
    <scope>NUCLEOTIDE SEQUENCE [LARGE SCALE GENOMIC DNA]</scope>
    <source>
        <strain evidence="3">DSM 9128</strain>
    </source>
</reference>
<name>A0A5R8ZW08_PSENT</name>
<reference evidence="2 3" key="1">
    <citation type="submission" date="2019-05" db="EMBL/GenBank/DDBJ databases">
        <authorList>
            <person name="Moore K."/>
            <person name="O'Neill P."/>
            <person name="Farbos A."/>
            <person name="Studholme D.J."/>
        </authorList>
    </citation>
    <scope>NUCLEOTIDE SEQUENCE [LARGE SCALE GENOMIC DNA]</scope>
    <source>
        <strain evidence="2 3">DSM 9128</strain>
    </source>
</reference>
<protein>
    <submittedName>
        <fullName evidence="2">Class I SAM-dependent methyltransferase</fullName>
    </submittedName>
</protein>
<dbReference type="AlphaFoldDB" id="A0A5R8ZW08"/>
<evidence type="ECO:0000259" key="1">
    <source>
        <dbReference type="Pfam" id="PF08242"/>
    </source>
</evidence>
<sequence length="229" mass="24893">MNHSELMAPFHDPDAAARYAENPPRFVPGLFDLHRMAAILLAEQAPHDGQLLVLGAGGGMELRAFAEAQPGWRFTGVDPSAEMLAVAAQMLGPNARRTDLLQGYIEDAPPGPFDGGACLLTLHFLPEAERLRVLREIHARLRPGAAFVMGHLCVPQGAGERARWLSRYAEFAVSAGMEPANAQQARSAVDAHLNILTPEQDEALLWEAGFSRIEAFYVGFAFRGWVALA</sequence>
<dbReference type="RefSeq" id="WP_138216712.1">
    <property type="nucleotide sequence ID" value="NZ_VASG01000010.1"/>
</dbReference>
<gene>
    <name evidence="2" type="ORF">FEA48_27930</name>
</gene>
<accession>A0A5R8ZW08</accession>
<dbReference type="Gene3D" id="3.40.50.150">
    <property type="entry name" value="Vaccinia Virus protein VP39"/>
    <property type="match status" value="1"/>
</dbReference>
<dbReference type="Proteomes" id="UP000307510">
    <property type="component" value="Unassembled WGS sequence"/>
</dbReference>
<evidence type="ECO:0000313" key="2">
    <source>
        <dbReference type="EMBL" id="TLP69686.1"/>
    </source>
</evidence>
<dbReference type="SUPFAM" id="SSF53335">
    <property type="entry name" value="S-adenosyl-L-methionine-dependent methyltransferases"/>
    <property type="match status" value="1"/>
</dbReference>
<comment type="caution">
    <text evidence="2">The sequence shown here is derived from an EMBL/GenBank/DDBJ whole genome shotgun (WGS) entry which is preliminary data.</text>
</comment>